<name>A0ABT0D2G5_9HYPH</name>
<dbReference type="InterPro" id="IPR038740">
    <property type="entry name" value="BioF2-like_GNAT_dom"/>
</dbReference>
<dbReference type="Gene3D" id="3.40.630.30">
    <property type="match status" value="1"/>
</dbReference>
<reference evidence="2 3" key="1">
    <citation type="submission" date="2022-03" db="EMBL/GenBank/DDBJ databases">
        <title>Rhizobium SSM4.3 sp. nov., isolated from Sediment (Gouqi Island).</title>
        <authorList>
            <person name="Chen G."/>
        </authorList>
    </citation>
    <scope>NUCLEOTIDE SEQUENCE [LARGE SCALE GENOMIC DNA]</scope>
    <source>
        <strain evidence="2 3">SSM4.3</strain>
    </source>
</reference>
<keyword evidence="3" id="KW-1185">Reference proteome</keyword>
<evidence type="ECO:0000259" key="1">
    <source>
        <dbReference type="Pfam" id="PF13480"/>
    </source>
</evidence>
<evidence type="ECO:0000313" key="2">
    <source>
        <dbReference type="EMBL" id="MCJ8239608.1"/>
    </source>
</evidence>
<sequence>MRAQMHHDATAFAEELPDVGHAVLNGKAVLDTPVGELALTIHHQMEPVEASWRELEADPWNSLHQGYDWCRAWVQTHDHPLAIVEGRLDGQIAFLLPLEIDRQFLVRRAQLVGSPFTNFNSGLFSAPFRQAAAAIAPHDLEALLIEALHDHADLLSLTHVPLDWRGERHPLAALPHVRNQNASFQLPLAATMEESIAPLNAKSRRKKYRAQMRKLDAAGGYEHIRPTQPGEQQSLLECFFQQKAARFAAVGLPNVFQPADTQAFFRMLLESDRGGSDVPLELHAIRLKGEYEGRIAAITGLSRKGDHVICQFGSIDDSLLPDASPGELLFWLVIERSAVSGAAVFDFGIGDQDYKRRWCNIQTEHHDILLPLRPAGRLAAMTHRGMARTKTLIKGNPHLYALIQRWRAMGTSGQPPAKTDD</sequence>
<dbReference type="Proteomes" id="UP001522662">
    <property type="component" value="Unassembled WGS sequence"/>
</dbReference>
<feature type="domain" description="BioF2-like acetyltransferase" evidence="1">
    <location>
        <begin position="202"/>
        <end position="356"/>
    </location>
</feature>
<dbReference type="SUPFAM" id="SSF55729">
    <property type="entry name" value="Acyl-CoA N-acyltransferases (Nat)"/>
    <property type="match status" value="1"/>
</dbReference>
<protein>
    <submittedName>
        <fullName evidence="2">GNAT family N-acetyltransferase</fullName>
    </submittedName>
</protein>
<comment type="caution">
    <text evidence="2">The sequence shown here is derived from an EMBL/GenBank/DDBJ whole genome shotgun (WGS) entry which is preliminary data.</text>
</comment>
<proteinExistence type="predicted"/>
<accession>A0ABT0D2G5</accession>
<dbReference type="RefSeq" id="WP_245137135.1">
    <property type="nucleotide sequence ID" value="NZ_CP128477.1"/>
</dbReference>
<gene>
    <name evidence="2" type="ORF">MKJ03_14860</name>
</gene>
<evidence type="ECO:0000313" key="3">
    <source>
        <dbReference type="Proteomes" id="UP001522662"/>
    </source>
</evidence>
<dbReference type="EMBL" id="JALAYX010000003">
    <property type="protein sequence ID" value="MCJ8239608.1"/>
    <property type="molecule type" value="Genomic_DNA"/>
</dbReference>
<dbReference type="InterPro" id="IPR016181">
    <property type="entry name" value="Acyl_CoA_acyltransferase"/>
</dbReference>
<organism evidence="2 3">
    <name type="scientific">Peteryoungia algae</name>
    <dbReference type="NCBI Taxonomy" id="2919917"/>
    <lineage>
        <taxon>Bacteria</taxon>
        <taxon>Pseudomonadati</taxon>
        <taxon>Pseudomonadota</taxon>
        <taxon>Alphaproteobacteria</taxon>
        <taxon>Hyphomicrobiales</taxon>
        <taxon>Rhizobiaceae</taxon>
        <taxon>Peteryoungia</taxon>
    </lineage>
</organism>
<dbReference type="Pfam" id="PF13480">
    <property type="entry name" value="Acetyltransf_6"/>
    <property type="match status" value="1"/>
</dbReference>